<dbReference type="InterPro" id="IPR000192">
    <property type="entry name" value="Aminotrans_V_dom"/>
</dbReference>
<dbReference type="Gene3D" id="3.90.1150.10">
    <property type="entry name" value="Aspartate Aminotransferase, domain 1"/>
    <property type="match status" value="1"/>
</dbReference>
<feature type="binding site" description="via persulfide group" evidence="10">
    <location>
        <position position="324"/>
    </location>
    <ligand>
        <name>[2Fe-2S] cluster</name>
        <dbReference type="ChEBI" id="CHEBI:190135"/>
        <note>ligand shared with IscU</note>
    </ligand>
</feature>
<feature type="binding site" evidence="10">
    <location>
        <position position="237"/>
    </location>
    <ligand>
        <name>pyridoxal 5'-phosphate</name>
        <dbReference type="ChEBI" id="CHEBI:597326"/>
    </ligand>
</feature>
<comment type="cofactor">
    <cofactor evidence="1 10 11">
        <name>pyridoxal 5'-phosphate</name>
        <dbReference type="ChEBI" id="CHEBI:597326"/>
    </cofactor>
</comment>
<keyword evidence="7 10" id="KW-0408">Iron</keyword>
<comment type="similarity">
    <text evidence="2 10">Belongs to the class-V pyridoxal-phosphate-dependent aminotransferase family. NifS/IscS subfamily.</text>
</comment>
<keyword evidence="10" id="KW-0001">2Fe-2S</keyword>
<comment type="subcellular location">
    <subcellularLocation>
        <location evidence="10">Cytoplasm</location>
    </subcellularLocation>
</comment>
<evidence type="ECO:0000256" key="5">
    <source>
        <dbReference type="ARBA" id="ARBA00022723"/>
    </source>
</evidence>
<sequence length="396" mass="42350">MQIYADHAATTKTSPAAIDAMVTTMRETYGNPSSLHSAGQRAAELLADARARIARQLNCEASELIFTSGGSEADNQALMGAARRGAAQGKKHIVSTAFEHHAVLHTLRRLEKEGFEITLLPVYENGLVTAEQVRAALRPDTCLVSVMYANNEIGTIQPIAEIGAVCREAGVLFHTDAVQAVGHLEVDVKAQNIDMLSLSAHKFHGPKGVGALYLRKGLRLDPLIEGGAQERGRRAGTENLPAIVGMAVALEEAAAHRAENTARLIPLRDKLIAGLSAIPHAALNGDAVQRLPGNVSFCFEGIEGESLLLLLDDRGICASSGSACTSGSLDPSHVLLAIGRVHDVAHGSLRLSLGEDTTEEQIDYLIRTVTDTVAYLRSISPVWRELQNGTRPYIIQ</sequence>
<comment type="pathway">
    <text evidence="10">Cofactor biosynthesis; iron-sulfur cluster biosynthesis.</text>
</comment>
<dbReference type="Proteomes" id="UP000782880">
    <property type="component" value="Unassembled WGS sequence"/>
</dbReference>
<evidence type="ECO:0000256" key="8">
    <source>
        <dbReference type="ARBA" id="ARBA00023014"/>
    </source>
</evidence>
<feature type="binding site" evidence="10">
    <location>
        <position position="179"/>
    </location>
    <ligand>
        <name>pyridoxal 5'-phosphate</name>
        <dbReference type="ChEBI" id="CHEBI:597326"/>
    </ligand>
</feature>
<dbReference type="PROSITE" id="PS00595">
    <property type="entry name" value="AA_TRANSFER_CLASS_5"/>
    <property type="match status" value="1"/>
</dbReference>
<dbReference type="InterPro" id="IPR015422">
    <property type="entry name" value="PyrdxlP-dep_Trfase_small"/>
</dbReference>
<feature type="binding site" evidence="10">
    <location>
        <begin position="70"/>
        <end position="71"/>
    </location>
    <ligand>
        <name>pyridoxal 5'-phosphate</name>
        <dbReference type="ChEBI" id="CHEBI:597326"/>
    </ligand>
</feature>
<feature type="active site" description="Cysteine persulfide intermediate" evidence="10">
    <location>
        <position position="324"/>
    </location>
</feature>
<evidence type="ECO:0000256" key="7">
    <source>
        <dbReference type="ARBA" id="ARBA00023004"/>
    </source>
</evidence>
<dbReference type="InterPro" id="IPR015424">
    <property type="entry name" value="PyrdxlP-dep_Trfase"/>
</dbReference>
<dbReference type="InterPro" id="IPR020578">
    <property type="entry name" value="Aminotrans_V_PyrdxlP_BS"/>
</dbReference>
<dbReference type="Gene3D" id="3.40.640.10">
    <property type="entry name" value="Type I PLP-dependent aspartate aminotransferase-like (Major domain)"/>
    <property type="match status" value="1"/>
</dbReference>
<evidence type="ECO:0000256" key="6">
    <source>
        <dbReference type="ARBA" id="ARBA00022898"/>
    </source>
</evidence>
<dbReference type="Pfam" id="PF00266">
    <property type="entry name" value="Aminotran_5"/>
    <property type="match status" value="1"/>
</dbReference>
<dbReference type="InterPro" id="IPR017772">
    <property type="entry name" value="Cys_deSase_NifS_bac/arc"/>
</dbReference>
<dbReference type="InterPro" id="IPR015421">
    <property type="entry name" value="PyrdxlP-dep_Trfase_major"/>
</dbReference>
<dbReference type="PIRSF" id="PIRSF005572">
    <property type="entry name" value="NifS"/>
    <property type="match status" value="1"/>
</dbReference>
<dbReference type="GO" id="GO:0031071">
    <property type="term" value="F:cysteine desulfurase activity"/>
    <property type="evidence" value="ECO:0007669"/>
    <property type="project" value="UniProtKB-UniRule"/>
</dbReference>
<dbReference type="EC" id="2.8.1.7" evidence="10"/>
<reference evidence="13" key="2">
    <citation type="submission" date="2021-09" db="EMBL/GenBank/DDBJ databases">
        <authorList>
            <person name="Gilroy R."/>
        </authorList>
    </citation>
    <scope>NUCLEOTIDE SEQUENCE</scope>
    <source>
        <strain evidence="13">ChiBcec21-2208</strain>
    </source>
</reference>
<dbReference type="GO" id="GO:0030170">
    <property type="term" value="F:pyridoxal phosphate binding"/>
    <property type="evidence" value="ECO:0007669"/>
    <property type="project" value="UniProtKB-UniRule"/>
</dbReference>
<protein>
    <recommendedName>
        <fullName evidence="10">Cysteine desulfurase IscS</fullName>
        <ecNumber evidence="10">2.8.1.7</ecNumber>
    </recommendedName>
</protein>
<evidence type="ECO:0000256" key="10">
    <source>
        <dbReference type="HAMAP-Rule" id="MF_00331"/>
    </source>
</evidence>
<evidence type="ECO:0000256" key="2">
    <source>
        <dbReference type="ARBA" id="ARBA00006490"/>
    </source>
</evidence>
<dbReference type="PANTHER" id="PTHR11601">
    <property type="entry name" value="CYSTEINE DESULFURYLASE FAMILY MEMBER"/>
    <property type="match status" value="1"/>
</dbReference>
<evidence type="ECO:0000256" key="3">
    <source>
        <dbReference type="ARBA" id="ARBA00022490"/>
    </source>
</evidence>
<feature type="domain" description="Aminotransferase class V" evidence="12">
    <location>
        <begin position="3"/>
        <end position="365"/>
    </location>
</feature>
<comment type="subunit">
    <text evidence="10">Homodimer. Forms a heterotetramer with IscU, interacts with other sulfur acceptors.</text>
</comment>
<dbReference type="NCBIfam" id="NF002806">
    <property type="entry name" value="PRK02948.1"/>
    <property type="match status" value="1"/>
</dbReference>
<keyword evidence="6 10" id="KW-0663">Pyridoxal phosphate</keyword>
<comment type="function">
    <text evidence="10">Master enzyme that delivers sulfur to a number of partners involved in Fe-S cluster assembly, tRNA modification or cofactor biosynthesis. Catalyzes the removal of elemental sulfur atoms from cysteine to produce alanine. Functions as a sulfur delivery protein for Fe-S cluster synthesis onto IscU, an Fe-S scaffold assembly protein, as well as other S acceptor proteins.</text>
</comment>
<evidence type="ECO:0000256" key="9">
    <source>
        <dbReference type="ARBA" id="ARBA00050776"/>
    </source>
</evidence>
<evidence type="ECO:0000313" key="13">
    <source>
        <dbReference type="EMBL" id="HJG29696.1"/>
    </source>
</evidence>
<dbReference type="PANTHER" id="PTHR11601:SF34">
    <property type="entry name" value="CYSTEINE DESULFURASE"/>
    <property type="match status" value="1"/>
</dbReference>
<keyword evidence="3 10" id="KW-0963">Cytoplasm</keyword>
<dbReference type="SUPFAM" id="SSF53383">
    <property type="entry name" value="PLP-dependent transferases"/>
    <property type="match status" value="1"/>
</dbReference>
<dbReference type="GO" id="GO:0046872">
    <property type="term" value="F:metal ion binding"/>
    <property type="evidence" value="ECO:0007669"/>
    <property type="project" value="UniProtKB-KW"/>
</dbReference>
<accession>A0A921LPB2</accession>
<dbReference type="GO" id="GO:0044571">
    <property type="term" value="P:[2Fe-2S] cluster assembly"/>
    <property type="evidence" value="ECO:0007669"/>
    <property type="project" value="UniProtKB-UniRule"/>
</dbReference>
<evidence type="ECO:0000259" key="12">
    <source>
        <dbReference type="Pfam" id="PF00266"/>
    </source>
</evidence>
<feature type="modified residue" description="N6-(pyridoxal phosphate)lysine" evidence="10">
    <location>
        <position position="202"/>
    </location>
</feature>
<feature type="binding site" evidence="10">
    <location>
        <position position="151"/>
    </location>
    <ligand>
        <name>pyridoxal 5'-phosphate</name>
        <dbReference type="ChEBI" id="CHEBI:597326"/>
    </ligand>
</feature>
<comment type="caution">
    <text evidence="13">The sequence shown here is derived from an EMBL/GenBank/DDBJ whole genome shotgun (WGS) entry which is preliminary data.</text>
</comment>
<reference evidence="13" key="1">
    <citation type="journal article" date="2021" name="PeerJ">
        <title>Extensive microbial diversity within the chicken gut microbiome revealed by metagenomics and culture.</title>
        <authorList>
            <person name="Gilroy R."/>
            <person name="Ravi A."/>
            <person name="Getino M."/>
            <person name="Pursley I."/>
            <person name="Horton D.L."/>
            <person name="Alikhan N.F."/>
            <person name="Baker D."/>
            <person name="Gharbi K."/>
            <person name="Hall N."/>
            <person name="Watson M."/>
            <person name="Adriaenssens E.M."/>
            <person name="Foster-Nyarko E."/>
            <person name="Jarju S."/>
            <person name="Secka A."/>
            <person name="Antonio M."/>
            <person name="Oren A."/>
            <person name="Chaudhuri R.R."/>
            <person name="La Ragione R."/>
            <person name="Hildebrand F."/>
            <person name="Pallen M.J."/>
        </authorList>
    </citation>
    <scope>NUCLEOTIDE SEQUENCE</scope>
    <source>
        <strain evidence="13">ChiBcec21-2208</strain>
    </source>
</reference>
<proteinExistence type="inferred from homology"/>
<comment type="catalytic activity">
    <reaction evidence="9 10">
        <text>(sulfur carrier)-H + L-cysteine = (sulfur carrier)-SH + L-alanine</text>
        <dbReference type="Rhea" id="RHEA:43892"/>
        <dbReference type="Rhea" id="RHEA-COMP:14737"/>
        <dbReference type="Rhea" id="RHEA-COMP:14739"/>
        <dbReference type="ChEBI" id="CHEBI:29917"/>
        <dbReference type="ChEBI" id="CHEBI:35235"/>
        <dbReference type="ChEBI" id="CHEBI:57972"/>
        <dbReference type="ChEBI" id="CHEBI:64428"/>
        <dbReference type="EC" id="2.8.1.7"/>
    </reaction>
</comment>
<keyword evidence="8 10" id="KW-0411">Iron-sulfur</keyword>
<dbReference type="GO" id="GO:0006520">
    <property type="term" value="P:amino acid metabolic process"/>
    <property type="evidence" value="ECO:0007669"/>
    <property type="project" value="InterPro"/>
</dbReference>
<evidence type="ECO:0000256" key="11">
    <source>
        <dbReference type="RuleBase" id="RU004504"/>
    </source>
</evidence>
<keyword evidence="5 10" id="KW-0479">Metal-binding</keyword>
<evidence type="ECO:0000313" key="14">
    <source>
        <dbReference type="Proteomes" id="UP000782880"/>
    </source>
</evidence>
<dbReference type="Gene3D" id="1.10.260.50">
    <property type="match status" value="1"/>
</dbReference>
<dbReference type="GO" id="GO:0051537">
    <property type="term" value="F:2 iron, 2 sulfur cluster binding"/>
    <property type="evidence" value="ECO:0007669"/>
    <property type="project" value="UniProtKB-UniRule"/>
</dbReference>
<evidence type="ECO:0000256" key="1">
    <source>
        <dbReference type="ARBA" id="ARBA00001933"/>
    </source>
</evidence>
<dbReference type="GO" id="GO:1990221">
    <property type="term" value="C:L-cysteine desulfurase complex"/>
    <property type="evidence" value="ECO:0007669"/>
    <property type="project" value="UniProtKB-ARBA"/>
</dbReference>
<gene>
    <name evidence="13" type="primary">nifS</name>
    <name evidence="10" type="synonym">iscS</name>
    <name evidence="13" type="ORF">K8V20_13770</name>
</gene>
<keyword evidence="4 10" id="KW-0808">Transferase</keyword>
<dbReference type="InterPro" id="IPR016454">
    <property type="entry name" value="Cysteine_dSase"/>
</dbReference>
<dbReference type="EMBL" id="DYVE01000346">
    <property type="protein sequence ID" value="HJG29696.1"/>
    <property type="molecule type" value="Genomic_DNA"/>
</dbReference>
<dbReference type="AlphaFoldDB" id="A0A921LPB2"/>
<evidence type="ECO:0000256" key="4">
    <source>
        <dbReference type="ARBA" id="ARBA00022679"/>
    </source>
</evidence>
<organism evidence="13 14">
    <name type="scientific">Subdoligranulum variabile</name>
    <dbReference type="NCBI Taxonomy" id="214851"/>
    <lineage>
        <taxon>Bacteria</taxon>
        <taxon>Bacillati</taxon>
        <taxon>Bacillota</taxon>
        <taxon>Clostridia</taxon>
        <taxon>Eubacteriales</taxon>
        <taxon>Oscillospiraceae</taxon>
        <taxon>Subdoligranulum</taxon>
    </lineage>
</organism>
<name>A0A921LPB2_9FIRM</name>
<dbReference type="FunFam" id="3.40.640.10:FF:000084">
    <property type="entry name" value="IscS-like cysteine desulfurase"/>
    <property type="match status" value="1"/>
</dbReference>
<dbReference type="InterPro" id="IPR010240">
    <property type="entry name" value="Cys_deSase_IscS"/>
</dbReference>
<feature type="binding site" evidence="10">
    <location>
        <begin position="199"/>
        <end position="201"/>
    </location>
    <ligand>
        <name>pyridoxal 5'-phosphate</name>
        <dbReference type="ChEBI" id="CHEBI:597326"/>
    </ligand>
</feature>
<dbReference type="NCBIfam" id="TIGR03402">
    <property type="entry name" value="FeS_nifS"/>
    <property type="match status" value="1"/>
</dbReference>
<dbReference type="HAMAP" id="MF_00331">
    <property type="entry name" value="Cys_desulf_IscS"/>
    <property type="match status" value="1"/>
</dbReference>